<evidence type="ECO:0000256" key="5">
    <source>
        <dbReference type="SAM" id="Phobius"/>
    </source>
</evidence>
<evidence type="ECO:0000259" key="6">
    <source>
        <dbReference type="PROSITE" id="PS50850"/>
    </source>
</evidence>
<reference evidence="7 8" key="1">
    <citation type="journal article" date="2016" name="Int. J. Syst. Evol. Microbiol.">
        <title>Panacibacter ginsenosidivorans gen. nov., sp. nov., with ginsenoside converting activity isolated from soil of a ginseng field.</title>
        <authorList>
            <person name="Siddiqi M.Z."/>
            <person name="Muhammad Shafi S."/>
            <person name="Choi K.D."/>
            <person name="Im W.T."/>
        </authorList>
    </citation>
    <scope>NUCLEOTIDE SEQUENCE [LARGE SCALE GENOMIC DNA]</scope>
    <source>
        <strain evidence="7 8">Gsoil1550</strain>
    </source>
</reference>
<comment type="subcellular location">
    <subcellularLocation>
        <location evidence="1">Membrane</location>
        <topology evidence="1">Multi-pass membrane protein</topology>
    </subcellularLocation>
</comment>
<evidence type="ECO:0000313" key="8">
    <source>
        <dbReference type="Proteomes" id="UP000321533"/>
    </source>
</evidence>
<dbReference type="PANTHER" id="PTHR23508:SF10">
    <property type="entry name" value="CARBOXYLIC ACID TRANSPORTER PROTEIN HOMOLOG"/>
    <property type="match status" value="1"/>
</dbReference>
<name>A0A5B8VEW7_9BACT</name>
<evidence type="ECO:0000256" key="1">
    <source>
        <dbReference type="ARBA" id="ARBA00004141"/>
    </source>
</evidence>
<dbReference type="PROSITE" id="PS50850">
    <property type="entry name" value="MFS"/>
    <property type="match status" value="1"/>
</dbReference>
<keyword evidence="8" id="KW-1185">Reference proteome</keyword>
<evidence type="ECO:0000256" key="4">
    <source>
        <dbReference type="ARBA" id="ARBA00023136"/>
    </source>
</evidence>
<feature type="transmembrane region" description="Helical" evidence="5">
    <location>
        <begin position="300"/>
        <end position="320"/>
    </location>
</feature>
<dbReference type="Proteomes" id="UP000321533">
    <property type="component" value="Chromosome"/>
</dbReference>
<dbReference type="SUPFAM" id="SSF103473">
    <property type="entry name" value="MFS general substrate transporter"/>
    <property type="match status" value="1"/>
</dbReference>
<dbReference type="EMBL" id="CP042435">
    <property type="protein sequence ID" value="QEC68848.1"/>
    <property type="molecule type" value="Genomic_DNA"/>
</dbReference>
<accession>A0A5B8VEW7</accession>
<proteinExistence type="predicted"/>
<dbReference type="PROSITE" id="PS00217">
    <property type="entry name" value="SUGAR_TRANSPORT_2"/>
    <property type="match status" value="1"/>
</dbReference>
<dbReference type="GO" id="GO:0046943">
    <property type="term" value="F:carboxylic acid transmembrane transporter activity"/>
    <property type="evidence" value="ECO:0007669"/>
    <property type="project" value="TreeGrafter"/>
</dbReference>
<organism evidence="7 8">
    <name type="scientific">Panacibacter ginsenosidivorans</name>
    <dbReference type="NCBI Taxonomy" id="1813871"/>
    <lineage>
        <taxon>Bacteria</taxon>
        <taxon>Pseudomonadati</taxon>
        <taxon>Bacteroidota</taxon>
        <taxon>Chitinophagia</taxon>
        <taxon>Chitinophagales</taxon>
        <taxon>Chitinophagaceae</taxon>
        <taxon>Panacibacter</taxon>
    </lineage>
</organism>
<sequence>MATTVCRRVMTILNKQLHIKMETGTVSPNEKINITTLPVSESYITGRPGIAFIICFLSTFFSGIISMLMSVYLPIVVKDLLGNVSEEKLNDVSAWINCVFIFGWMFGGIALGIICDKIGRSKSVILSTATFGFFALVTGISSSWLLVSICRFLSGFGIGGVLVTTTILVGELWPEKKKAVIQGIVSLAMPVGFFAAGAINNFTEDWRTAFWIGLAPVALALFAYFTLPESEKWKTDKQAVQKKESINKQLFAPVYRKNLLIGSVVFGAMLIGLWAIFSWAPTWVQSISTSYDVQQQRGMTMMILAGGGIIGSFFSGWIVNAIGLRKTMMMCFAACFIMAFVVFKLNTTVTVATFAEMALLVFFFGISQGALAVYIPALFPVSICASATGFCFNVGRLFTGTVVFFIGALVTLLGGYGNAVFTFSFIFVIGFIVTWLAKENRKAE</sequence>
<dbReference type="KEGG" id="pgin:FRZ67_16610"/>
<dbReference type="AlphaFoldDB" id="A0A5B8VEW7"/>
<dbReference type="Pfam" id="PF07690">
    <property type="entry name" value="MFS_1"/>
    <property type="match status" value="1"/>
</dbReference>
<dbReference type="Gene3D" id="1.20.1250.20">
    <property type="entry name" value="MFS general substrate transporter like domains"/>
    <property type="match status" value="1"/>
</dbReference>
<dbReference type="PANTHER" id="PTHR23508">
    <property type="entry name" value="CARBOXYLIC ACID TRANSPORTER PROTEIN HOMOLOG"/>
    <property type="match status" value="1"/>
</dbReference>
<dbReference type="InterPro" id="IPR005829">
    <property type="entry name" value="Sugar_transporter_CS"/>
</dbReference>
<evidence type="ECO:0000256" key="3">
    <source>
        <dbReference type="ARBA" id="ARBA00022989"/>
    </source>
</evidence>
<feature type="transmembrane region" description="Helical" evidence="5">
    <location>
        <begin position="124"/>
        <end position="146"/>
    </location>
</feature>
<gene>
    <name evidence="7" type="ORF">FRZ67_16610</name>
</gene>
<feature type="transmembrane region" description="Helical" evidence="5">
    <location>
        <begin position="180"/>
        <end position="202"/>
    </location>
</feature>
<dbReference type="InterPro" id="IPR020846">
    <property type="entry name" value="MFS_dom"/>
</dbReference>
<feature type="transmembrane region" description="Helical" evidence="5">
    <location>
        <begin position="259"/>
        <end position="280"/>
    </location>
</feature>
<feature type="transmembrane region" description="Helical" evidence="5">
    <location>
        <begin position="152"/>
        <end position="173"/>
    </location>
</feature>
<feature type="transmembrane region" description="Helical" evidence="5">
    <location>
        <begin position="357"/>
        <end position="379"/>
    </location>
</feature>
<keyword evidence="3 5" id="KW-1133">Transmembrane helix</keyword>
<feature type="transmembrane region" description="Helical" evidence="5">
    <location>
        <begin position="391"/>
        <end position="413"/>
    </location>
</feature>
<keyword evidence="2 5" id="KW-0812">Transmembrane</keyword>
<feature type="transmembrane region" description="Helical" evidence="5">
    <location>
        <begin position="327"/>
        <end position="345"/>
    </location>
</feature>
<evidence type="ECO:0000313" key="7">
    <source>
        <dbReference type="EMBL" id="QEC68848.1"/>
    </source>
</evidence>
<evidence type="ECO:0000256" key="2">
    <source>
        <dbReference type="ARBA" id="ARBA00022692"/>
    </source>
</evidence>
<keyword evidence="4 5" id="KW-0472">Membrane</keyword>
<feature type="transmembrane region" description="Helical" evidence="5">
    <location>
        <begin position="50"/>
        <end position="72"/>
    </location>
</feature>
<feature type="transmembrane region" description="Helical" evidence="5">
    <location>
        <begin position="208"/>
        <end position="227"/>
    </location>
</feature>
<dbReference type="InterPro" id="IPR036259">
    <property type="entry name" value="MFS_trans_sf"/>
</dbReference>
<feature type="domain" description="Major facilitator superfamily (MFS) profile" evidence="6">
    <location>
        <begin position="51"/>
        <end position="442"/>
    </location>
</feature>
<feature type="transmembrane region" description="Helical" evidence="5">
    <location>
        <begin position="419"/>
        <end position="437"/>
    </location>
</feature>
<feature type="transmembrane region" description="Helical" evidence="5">
    <location>
        <begin position="92"/>
        <end position="115"/>
    </location>
</feature>
<protein>
    <submittedName>
        <fullName evidence="7">MFS transporter</fullName>
    </submittedName>
</protein>
<dbReference type="InterPro" id="IPR011701">
    <property type="entry name" value="MFS"/>
</dbReference>
<dbReference type="GO" id="GO:0005886">
    <property type="term" value="C:plasma membrane"/>
    <property type="evidence" value="ECO:0007669"/>
    <property type="project" value="TreeGrafter"/>
</dbReference>